<organism evidence="2 3">
    <name type="scientific">Adhaeribacter radiodurans</name>
    <dbReference type="NCBI Taxonomy" id="2745197"/>
    <lineage>
        <taxon>Bacteria</taxon>
        <taxon>Pseudomonadati</taxon>
        <taxon>Bacteroidota</taxon>
        <taxon>Cytophagia</taxon>
        <taxon>Cytophagales</taxon>
        <taxon>Hymenobacteraceae</taxon>
        <taxon>Adhaeribacter</taxon>
    </lineage>
</organism>
<evidence type="ECO:0000313" key="3">
    <source>
        <dbReference type="Proteomes" id="UP000514509"/>
    </source>
</evidence>
<dbReference type="Proteomes" id="UP000514509">
    <property type="component" value="Chromosome"/>
</dbReference>
<dbReference type="AlphaFoldDB" id="A0A7L7LD65"/>
<dbReference type="InterPro" id="IPR029475">
    <property type="entry name" value="DUF6807"/>
</dbReference>
<keyword evidence="1" id="KW-0812">Transmembrane</keyword>
<dbReference type="EMBL" id="CP055153">
    <property type="protein sequence ID" value="QMU30634.1"/>
    <property type="molecule type" value="Genomic_DNA"/>
</dbReference>
<reference evidence="2 3" key="1">
    <citation type="submission" date="2020-08" db="EMBL/GenBank/DDBJ databases">
        <title>Adhaeribacter dokdonensis sp. nov., isolated from the rhizosphere of Elymus tsukushiensis, a plant native to the Dokdo Islands, Republic of Korea.</title>
        <authorList>
            <person name="Ghim S.Y."/>
        </authorList>
    </citation>
    <scope>NUCLEOTIDE SEQUENCE [LARGE SCALE GENOMIC DNA]</scope>
    <source>
        <strain evidence="2 3">KUDC8001</strain>
    </source>
</reference>
<evidence type="ECO:0000313" key="2">
    <source>
        <dbReference type="EMBL" id="QMU30634.1"/>
    </source>
</evidence>
<accession>A0A7L7LD65</accession>
<dbReference type="KEGG" id="add:HUW48_22560"/>
<dbReference type="Pfam" id="PF14100">
    <property type="entry name" value="DUF6807"/>
    <property type="match status" value="1"/>
</dbReference>
<keyword evidence="1" id="KW-1133">Transmembrane helix</keyword>
<proteinExistence type="predicted"/>
<sequence length="363" mass="40793">MKQKKYFPLLPIGLFTILLVSVSFILKPQNPPKSKAQKFTLVADEKSKRVDVLVNGQPFTSYFYPDDLMKPVLYPIRTAKGTLITRGWPYDPRPGERVDHPHHVGLWFNYGDVNGLDFWNNSTAIEADKKNSYGTIKHRKVTKMTNGENQAELAVTMDWQKPDGTNLLREDTRFVFSGKGNDRYIDRITTLTALQEDVSFKDNKEGVIGLRLARELEHPSDKPEVFTDASGKATPVAKLNNEGVTGKYRSSEGKEGDAVWGTRGKWVNLTGKINQEPVSVVMLDNPQNVGFPTYWHARGYGLFAANPLGQKALSDGKEELNYKLPAGKSITFRHRLIVHSGSTLTDDQINAEYQKFAGKNSKM</sequence>
<dbReference type="RefSeq" id="WP_182413078.1">
    <property type="nucleotide sequence ID" value="NZ_CP055153.1"/>
</dbReference>
<protein>
    <submittedName>
        <fullName evidence="2">PmoA family protein</fullName>
    </submittedName>
</protein>
<name>A0A7L7LD65_9BACT</name>
<feature type="transmembrane region" description="Helical" evidence="1">
    <location>
        <begin position="6"/>
        <end position="26"/>
    </location>
</feature>
<keyword evidence="1" id="KW-0472">Membrane</keyword>
<gene>
    <name evidence="2" type="ORF">HUW48_22560</name>
</gene>
<keyword evidence="3" id="KW-1185">Reference proteome</keyword>
<evidence type="ECO:0000256" key="1">
    <source>
        <dbReference type="SAM" id="Phobius"/>
    </source>
</evidence>